<dbReference type="eggNOG" id="ENOG5033N2P">
    <property type="taxonomic scope" value="Bacteria"/>
</dbReference>
<protein>
    <submittedName>
        <fullName evidence="2">Uncharacterized protein</fullName>
    </submittedName>
</protein>
<accession>A0YFQ3</accession>
<feature type="chain" id="PRO_5002630713" evidence="1">
    <location>
        <begin position="22"/>
        <end position="115"/>
    </location>
</feature>
<gene>
    <name evidence="2" type="ORF">GP2143_09685</name>
</gene>
<proteinExistence type="predicted"/>
<dbReference type="OrthoDB" id="7016559at2"/>
<evidence type="ECO:0000313" key="3">
    <source>
        <dbReference type="Proteomes" id="UP000004931"/>
    </source>
</evidence>
<reference evidence="2 3" key="1">
    <citation type="journal article" date="2010" name="J. Bacteriol.">
        <title>Genome sequence of the oligotrophic marine Gammaproteobacterium HTCC2143, isolated from the Oregon Coast.</title>
        <authorList>
            <person name="Oh H.M."/>
            <person name="Kang I."/>
            <person name="Ferriera S."/>
            <person name="Giovannoni S.J."/>
            <person name="Cho J.C."/>
        </authorList>
    </citation>
    <scope>NUCLEOTIDE SEQUENCE [LARGE SCALE GENOMIC DNA]</scope>
    <source>
        <strain evidence="2 3">HTCC2143</strain>
    </source>
</reference>
<keyword evidence="1" id="KW-0732">Signal</keyword>
<organism evidence="2 3">
    <name type="scientific">marine gamma proteobacterium HTCC2143</name>
    <dbReference type="NCBI Taxonomy" id="247633"/>
    <lineage>
        <taxon>Bacteria</taxon>
        <taxon>Pseudomonadati</taxon>
        <taxon>Pseudomonadota</taxon>
        <taxon>Gammaproteobacteria</taxon>
        <taxon>Cellvibrionales</taxon>
        <taxon>Spongiibacteraceae</taxon>
        <taxon>BD1-7 clade</taxon>
    </lineage>
</organism>
<dbReference type="EMBL" id="AAVT01000008">
    <property type="protein sequence ID" value="EAW30467.1"/>
    <property type="molecule type" value="Genomic_DNA"/>
</dbReference>
<feature type="signal peptide" evidence="1">
    <location>
        <begin position="1"/>
        <end position="21"/>
    </location>
</feature>
<comment type="caution">
    <text evidence="2">The sequence shown here is derived from an EMBL/GenBank/DDBJ whole genome shotgun (WGS) entry which is preliminary data.</text>
</comment>
<dbReference type="Proteomes" id="UP000004931">
    <property type="component" value="Unassembled WGS sequence"/>
</dbReference>
<name>A0YFQ3_9GAMM</name>
<keyword evidence="3" id="KW-1185">Reference proteome</keyword>
<evidence type="ECO:0000313" key="2">
    <source>
        <dbReference type="EMBL" id="EAW30467.1"/>
    </source>
</evidence>
<dbReference type="AlphaFoldDB" id="A0YFQ3"/>
<evidence type="ECO:0000256" key="1">
    <source>
        <dbReference type="SAM" id="SignalP"/>
    </source>
</evidence>
<sequence length="115" mass="12651">MIRIITLALCLSFASISFVMASNEKYFIAGLGAASCGAWIESRKDEDLQVNVVLGSWVQGFLSGLNVIAMESKREISMIPDPDTLLAYVDKGCEDDPLTSVYKITNMLHGQLQQF</sequence>